<dbReference type="CDD" id="cd01449">
    <property type="entry name" value="TST_Repeat_2"/>
    <property type="match status" value="1"/>
</dbReference>
<dbReference type="CDD" id="cd01448">
    <property type="entry name" value="TST_Repeat_1"/>
    <property type="match status" value="1"/>
</dbReference>
<evidence type="ECO:0000259" key="3">
    <source>
        <dbReference type="PROSITE" id="PS50206"/>
    </source>
</evidence>
<dbReference type="EMBL" id="CAEZYW010000290">
    <property type="protein sequence ID" value="CAB4756327.1"/>
    <property type="molecule type" value="Genomic_DNA"/>
</dbReference>
<dbReference type="PANTHER" id="PTHR11364:SF27">
    <property type="entry name" value="SULFURTRANSFERASE"/>
    <property type="match status" value="1"/>
</dbReference>
<dbReference type="SMART" id="SM00450">
    <property type="entry name" value="RHOD"/>
    <property type="match status" value="2"/>
</dbReference>
<feature type="domain" description="Rhodanese" evidence="3">
    <location>
        <begin position="17"/>
        <end position="138"/>
    </location>
</feature>
<protein>
    <submittedName>
        <fullName evidence="4">Unannotated protein</fullName>
    </submittedName>
</protein>
<dbReference type="AlphaFoldDB" id="A0A6J6UCN5"/>
<evidence type="ECO:0000256" key="1">
    <source>
        <dbReference type="ARBA" id="ARBA00022679"/>
    </source>
</evidence>
<keyword evidence="2" id="KW-0677">Repeat</keyword>
<dbReference type="Pfam" id="PF00581">
    <property type="entry name" value="Rhodanese"/>
    <property type="match status" value="2"/>
</dbReference>
<dbReference type="EMBL" id="CAFBPD010000283">
    <property type="protein sequence ID" value="CAB5022694.1"/>
    <property type="molecule type" value="Genomic_DNA"/>
</dbReference>
<dbReference type="Gene3D" id="3.40.250.10">
    <property type="entry name" value="Rhodanese-like domain"/>
    <property type="match status" value="2"/>
</dbReference>
<sequence length="282" mass="30212">MTFTTLISTGELESMLGDPSLVLLDARFSLDDEAWGTAAYGEAHIPGALRADLSAHLSGPVIDGVTGRRPFPDPEVFAAQLSAWGIDSSVQVVVYDADRGLMAAARVWVMLRWLGHDAVAVLDGGLTAWLAEDRPMTDEAGQSSPRTFIPQVRDSLLASVDEVDAARVEPTCRVFDSRSADGYHGLGKYYDPVKGHIAGAGLAERTEVLADDGRFLPPDELKVHFDSLTAGQPADQVIFYCGSGVTAAENLLAMAHAGLGDARMYVGSWSEWILDPARPVEL</sequence>
<organism evidence="4">
    <name type="scientific">freshwater metagenome</name>
    <dbReference type="NCBI Taxonomy" id="449393"/>
    <lineage>
        <taxon>unclassified sequences</taxon>
        <taxon>metagenomes</taxon>
        <taxon>ecological metagenomes</taxon>
    </lineage>
</organism>
<dbReference type="InterPro" id="IPR036873">
    <property type="entry name" value="Rhodanese-like_dom_sf"/>
</dbReference>
<dbReference type="GO" id="GO:0004792">
    <property type="term" value="F:thiosulfate-cyanide sulfurtransferase activity"/>
    <property type="evidence" value="ECO:0007669"/>
    <property type="project" value="TreeGrafter"/>
</dbReference>
<dbReference type="InterPro" id="IPR001763">
    <property type="entry name" value="Rhodanese-like_dom"/>
</dbReference>
<evidence type="ECO:0000256" key="2">
    <source>
        <dbReference type="ARBA" id="ARBA00022737"/>
    </source>
</evidence>
<keyword evidence="1" id="KW-0808">Transferase</keyword>
<feature type="domain" description="Rhodanese" evidence="3">
    <location>
        <begin position="168"/>
        <end position="281"/>
    </location>
</feature>
<evidence type="ECO:0000313" key="4">
    <source>
        <dbReference type="EMBL" id="CAB4756327.1"/>
    </source>
</evidence>
<evidence type="ECO:0000313" key="5">
    <source>
        <dbReference type="EMBL" id="CAB5022694.1"/>
    </source>
</evidence>
<name>A0A6J6UCN5_9ZZZZ</name>
<dbReference type="InterPro" id="IPR045078">
    <property type="entry name" value="TST/MPST-like"/>
</dbReference>
<dbReference type="PANTHER" id="PTHR11364">
    <property type="entry name" value="THIOSULFATE SULFERTANSFERASE"/>
    <property type="match status" value="1"/>
</dbReference>
<accession>A0A6J6UCN5</accession>
<proteinExistence type="predicted"/>
<dbReference type="PROSITE" id="PS50206">
    <property type="entry name" value="RHODANESE_3"/>
    <property type="match status" value="2"/>
</dbReference>
<reference evidence="4" key="1">
    <citation type="submission" date="2020-05" db="EMBL/GenBank/DDBJ databases">
        <authorList>
            <person name="Chiriac C."/>
            <person name="Salcher M."/>
            <person name="Ghai R."/>
            <person name="Kavagutti S V."/>
        </authorList>
    </citation>
    <scope>NUCLEOTIDE SEQUENCE</scope>
</reference>
<dbReference type="SUPFAM" id="SSF52821">
    <property type="entry name" value="Rhodanese/Cell cycle control phosphatase"/>
    <property type="match status" value="2"/>
</dbReference>
<gene>
    <name evidence="4" type="ORF">UFOPK2786_01578</name>
    <name evidence="5" type="ORF">UFOPK4061_01493</name>
</gene>